<evidence type="ECO:0000256" key="5">
    <source>
        <dbReference type="ARBA" id="ARBA00022741"/>
    </source>
</evidence>
<dbReference type="OrthoDB" id="118142at2"/>
<evidence type="ECO:0000313" key="17">
    <source>
        <dbReference type="EMBL" id="KAB8188479.1"/>
    </source>
</evidence>
<dbReference type="FunFam" id="3.60.40.10:FF:000005">
    <property type="entry name" value="Serine/threonine protein phosphatase"/>
    <property type="match status" value="1"/>
</dbReference>
<sequence>MEDVHDVDIGGPAFEVFDATPVAVAVTRGPGHRLVYTNAVHRALVGEFPIGTPFRQALAGLAGDDCFAALDEVYRTGAPKERTGPQVLAASARRTDDERYLTACLSRVAFDDGEYGVLAVVQDATDEVVTARRLRQVADERRRVLRRYHSLMRISAEVIWVADPQGRVIEPAPAWERVTGQSWAESRGYGWLDALHPDDVPATVDSWRRAVSDQVECWECVYRVLTADGSYRHYEIRSVPVREDGRVVEWVGTASDIEDLWQRRRHTRLLDAAAAATSDVTSVDEMLNALANVVVPELADGCGFYWVIDLSEDLSRGGDFLLERVATAGRSGLPRWPPFSGERHAPNGRMARAIRLRRPFRKTFPRGKPPEDLLPTGTRKWVEATGGNGVAVVPVVIDGTVAAVLTATTTGDRPPMSQSDLTLLREMIDQMHDRLNSAMRFQRTHRIALALQYSLLAEPPHVPGLQIIARYRASPAAAEVGGDWYDSFVLSDGATVVAIGDVAGHDLRAAVAMGQLRNMLRALAVDRQEPPGLILGRLNTAMATLYAEQTATCVLARIEECGGGHELNYAVAGHPPPLLLGADGQARFLEGGANPLLGIPYDTPCASTRQALPPGSTLLLYTDGLVERPGEHLDKGFDRLRERASAQCRAPLDTLCDDLLSFLPHRTDDDVALIAVRCSGPSASRQAPAGG</sequence>
<dbReference type="PROSITE" id="PS50112">
    <property type="entry name" value="PAS"/>
    <property type="match status" value="1"/>
</dbReference>
<dbReference type="InterPro" id="IPR036457">
    <property type="entry name" value="PPM-type-like_dom_sf"/>
</dbReference>
<dbReference type="Pfam" id="PF08447">
    <property type="entry name" value="PAS_3"/>
    <property type="match status" value="1"/>
</dbReference>
<dbReference type="InterPro" id="IPR029016">
    <property type="entry name" value="GAF-like_dom_sf"/>
</dbReference>
<evidence type="ECO:0000256" key="2">
    <source>
        <dbReference type="ARBA" id="ARBA00022553"/>
    </source>
</evidence>
<keyword evidence="11" id="KW-0464">Manganese</keyword>
<evidence type="ECO:0000256" key="10">
    <source>
        <dbReference type="ARBA" id="ARBA00022912"/>
    </source>
</evidence>
<keyword evidence="6" id="KW-0418">Kinase</keyword>
<evidence type="ECO:0000256" key="6">
    <source>
        <dbReference type="ARBA" id="ARBA00022777"/>
    </source>
</evidence>
<evidence type="ECO:0000256" key="7">
    <source>
        <dbReference type="ARBA" id="ARBA00022801"/>
    </source>
</evidence>
<evidence type="ECO:0000259" key="16">
    <source>
        <dbReference type="PROSITE" id="PS50112"/>
    </source>
</evidence>
<evidence type="ECO:0000256" key="4">
    <source>
        <dbReference type="ARBA" id="ARBA00022723"/>
    </source>
</evidence>
<dbReference type="SUPFAM" id="SSF81606">
    <property type="entry name" value="PP2C-like"/>
    <property type="match status" value="1"/>
</dbReference>
<keyword evidence="10" id="KW-0904">Protein phosphatase</keyword>
<dbReference type="SMART" id="SM00331">
    <property type="entry name" value="PP2C_SIG"/>
    <property type="match status" value="1"/>
</dbReference>
<reference evidence="17 18" key="1">
    <citation type="submission" date="2019-10" db="EMBL/GenBank/DDBJ databases">
        <title>Nonomuraea sp. nov., isolated from Phyllanthus amarus.</title>
        <authorList>
            <person name="Klykleung N."/>
            <person name="Tanasupawat S."/>
        </authorList>
    </citation>
    <scope>NUCLEOTIDE SEQUENCE [LARGE SCALE GENOMIC DNA]</scope>
    <source>
        <strain evidence="17 18">PA1-10</strain>
    </source>
</reference>
<protein>
    <recommendedName>
        <fullName evidence="1">protein-serine/threonine phosphatase</fullName>
        <ecNumber evidence="1">3.1.3.16</ecNumber>
    </recommendedName>
    <alternativeName>
        <fullName evidence="15">Protein-serine/threonine phosphatase</fullName>
    </alternativeName>
    <alternativeName>
        <fullName evidence="14">Serine/threonine-protein kinase</fullName>
    </alternativeName>
</protein>
<evidence type="ECO:0000256" key="12">
    <source>
        <dbReference type="ARBA" id="ARBA00047761"/>
    </source>
</evidence>
<dbReference type="InterPro" id="IPR013655">
    <property type="entry name" value="PAS_fold_3"/>
</dbReference>
<comment type="function">
    <text evidence="13">Primarily acts as an independent SigF regulator that is sensitive to the osmosensory signal, mediating the cross talk of PknD with the SigF regulon. Possesses both phosphatase and kinase activities. The kinase domain functions as a classic anti-sigma factor-like kinase to phosphorylate the anti-anti-sigma factor domain at the canonical regulatory site, and the phosphatase domain antagonizes this activity.</text>
</comment>
<evidence type="ECO:0000256" key="15">
    <source>
        <dbReference type="ARBA" id="ARBA00081350"/>
    </source>
</evidence>
<dbReference type="SUPFAM" id="SSF55781">
    <property type="entry name" value="GAF domain-like"/>
    <property type="match status" value="1"/>
</dbReference>
<evidence type="ECO:0000256" key="11">
    <source>
        <dbReference type="ARBA" id="ARBA00023211"/>
    </source>
</evidence>
<dbReference type="Pfam" id="PF07228">
    <property type="entry name" value="SpoIIE"/>
    <property type="match status" value="1"/>
</dbReference>
<evidence type="ECO:0000256" key="13">
    <source>
        <dbReference type="ARBA" id="ARBA00056274"/>
    </source>
</evidence>
<dbReference type="GO" id="GO:0046872">
    <property type="term" value="F:metal ion binding"/>
    <property type="evidence" value="ECO:0007669"/>
    <property type="project" value="UniProtKB-KW"/>
</dbReference>
<keyword evidence="5" id="KW-0547">Nucleotide-binding</keyword>
<dbReference type="RefSeq" id="WP_139637071.1">
    <property type="nucleotide sequence ID" value="NZ_CP045572.1"/>
</dbReference>
<dbReference type="SUPFAM" id="SSF55785">
    <property type="entry name" value="PYP-like sensor domain (PAS domain)"/>
    <property type="match status" value="1"/>
</dbReference>
<dbReference type="Gene3D" id="3.30.450.20">
    <property type="entry name" value="PAS domain"/>
    <property type="match status" value="2"/>
</dbReference>
<keyword evidence="18" id="KW-1185">Reference proteome</keyword>
<dbReference type="GO" id="GO:0005524">
    <property type="term" value="F:ATP binding"/>
    <property type="evidence" value="ECO:0007669"/>
    <property type="project" value="UniProtKB-KW"/>
</dbReference>
<dbReference type="InterPro" id="IPR001610">
    <property type="entry name" value="PAC"/>
</dbReference>
<feature type="domain" description="PAS" evidence="16">
    <location>
        <begin position="144"/>
        <end position="214"/>
    </location>
</feature>
<comment type="caution">
    <text evidence="17">The sequence shown here is derived from an EMBL/GenBank/DDBJ whole genome shotgun (WGS) entry which is preliminary data.</text>
</comment>
<comment type="catalytic activity">
    <reaction evidence="12">
        <text>O-phospho-L-seryl-[protein] + H2O = L-seryl-[protein] + phosphate</text>
        <dbReference type="Rhea" id="RHEA:20629"/>
        <dbReference type="Rhea" id="RHEA-COMP:9863"/>
        <dbReference type="Rhea" id="RHEA-COMP:11604"/>
        <dbReference type="ChEBI" id="CHEBI:15377"/>
        <dbReference type="ChEBI" id="CHEBI:29999"/>
        <dbReference type="ChEBI" id="CHEBI:43474"/>
        <dbReference type="ChEBI" id="CHEBI:83421"/>
        <dbReference type="EC" id="3.1.3.16"/>
    </reaction>
</comment>
<accession>A0A5C4VD29</accession>
<dbReference type="AlphaFoldDB" id="A0A5C4VD29"/>
<evidence type="ECO:0000256" key="1">
    <source>
        <dbReference type="ARBA" id="ARBA00013081"/>
    </source>
</evidence>
<evidence type="ECO:0000256" key="9">
    <source>
        <dbReference type="ARBA" id="ARBA00022842"/>
    </source>
</evidence>
<gene>
    <name evidence="17" type="ORF">FH608_044425</name>
</gene>
<evidence type="ECO:0000313" key="18">
    <source>
        <dbReference type="Proteomes" id="UP000312512"/>
    </source>
</evidence>
<dbReference type="SMART" id="SM00091">
    <property type="entry name" value="PAS"/>
    <property type="match status" value="1"/>
</dbReference>
<dbReference type="NCBIfam" id="TIGR00229">
    <property type="entry name" value="sensory_box"/>
    <property type="match status" value="1"/>
</dbReference>
<dbReference type="PANTHER" id="PTHR43156:SF2">
    <property type="entry name" value="STAGE II SPORULATION PROTEIN E"/>
    <property type="match status" value="1"/>
</dbReference>
<dbReference type="InterPro" id="IPR035965">
    <property type="entry name" value="PAS-like_dom_sf"/>
</dbReference>
<dbReference type="SMART" id="SM00086">
    <property type="entry name" value="PAC"/>
    <property type="match status" value="1"/>
</dbReference>
<evidence type="ECO:0000256" key="8">
    <source>
        <dbReference type="ARBA" id="ARBA00022840"/>
    </source>
</evidence>
<keyword evidence="9" id="KW-0460">Magnesium</keyword>
<dbReference type="CDD" id="cd00130">
    <property type="entry name" value="PAS"/>
    <property type="match status" value="1"/>
</dbReference>
<dbReference type="Gene3D" id="3.30.450.40">
    <property type="match status" value="1"/>
</dbReference>
<keyword evidence="8" id="KW-0067">ATP-binding</keyword>
<dbReference type="InterPro" id="IPR000014">
    <property type="entry name" value="PAS"/>
</dbReference>
<dbReference type="InterPro" id="IPR001932">
    <property type="entry name" value="PPM-type_phosphatase-like_dom"/>
</dbReference>
<keyword evidence="2" id="KW-0597">Phosphoprotein</keyword>
<dbReference type="GO" id="GO:0004722">
    <property type="term" value="F:protein serine/threonine phosphatase activity"/>
    <property type="evidence" value="ECO:0007669"/>
    <property type="project" value="UniProtKB-EC"/>
</dbReference>
<dbReference type="Proteomes" id="UP000312512">
    <property type="component" value="Unassembled WGS sequence"/>
</dbReference>
<keyword evidence="7" id="KW-0378">Hydrolase</keyword>
<evidence type="ECO:0000256" key="3">
    <source>
        <dbReference type="ARBA" id="ARBA00022679"/>
    </source>
</evidence>
<keyword evidence="4" id="KW-0479">Metal-binding</keyword>
<dbReference type="EMBL" id="VDLX02000025">
    <property type="protein sequence ID" value="KAB8188479.1"/>
    <property type="molecule type" value="Genomic_DNA"/>
</dbReference>
<proteinExistence type="predicted"/>
<organism evidence="17 18">
    <name type="scientific">Nonomuraea phyllanthi</name>
    <dbReference type="NCBI Taxonomy" id="2219224"/>
    <lineage>
        <taxon>Bacteria</taxon>
        <taxon>Bacillati</taxon>
        <taxon>Actinomycetota</taxon>
        <taxon>Actinomycetes</taxon>
        <taxon>Streptosporangiales</taxon>
        <taxon>Streptosporangiaceae</taxon>
        <taxon>Nonomuraea</taxon>
    </lineage>
</organism>
<dbReference type="GO" id="GO:0016301">
    <property type="term" value="F:kinase activity"/>
    <property type="evidence" value="ECO:0007669"/>
    <property type="project" value="UniProtKB-KW"/>
</dbReference>
<dbReference type="PANTHER" id="PTHR43156">
    <property type="entry name" value="STAGE II SPORULATION PROTEIN E-RELATED"/>
    <property type="match status" value="1"/>
</dbReference>
<keyword evidence="3" id="KW-0808">Transferase</keyword>
<accession>A0A5P9YVQ0</accession>
<dbReference type="InterPro" id="IPR052016">
    <property type="entry name" value="Bact_Sigma-Reg"/>
</dbReference>
<evidence type="ECO:0000256" key="14">
    <source>
        <dbReference type="ARBA" id="ARBA00075117"/>
    </source>
</evidence>
<dbReference type="EC" id="3.1.3.16" evidence="1"/>
<name>A0A5C4VD29_9ACTN</name>
<dbReference type="Gene3D" id="3.60.40.10">
    <property type="entry name" value="PPM-type phosphatase domain"/>
    <property type="match status" value="1"/>
</dbReference>